<accession>A0A6G0YFU3</accession>
<dbReference type="EMBL" id="VUJU01004267">
    <property type="protein sequence ID" value="KAF0754956.1"/>
    <property type="molecule type" value="Genomic_DNA"/>
</dbReference>
<organism evidence="1 2">
    <name type="scientific">Aphis craccivora</name>
    <name type="common">Cowpea aphid</name>
    <dbReference type="NCBI Taxonomy" id="307492"/>
    <lineage>
        <taxon>Eukaryota</taxon>
        <taxon>Metazoa</taxon>
        <taxon>Ecdysozoa</taxon>
        <taxon>Arthropoda</taxon>
        <taxon>Hexapoda</taxon>
        <taxon>Insecta</taxon>
        <taxon>Pterygota</taxon>
        <taxon>Neoptera</taxon>
        <taxon>Paraneoptera</taxon>
        <taxon>Hemiptera</taxon>
        <taxon>Sternorrhyncha</taxon>
        <taxon>Aphidomorpha</taxon>
        <taxon>Aphidoidea</taxon>
        <taxon>Aphididae</taxon>
        <taxon>Aphidini</taxon>
        <taxon>Aphis</taxon>
        <taxon>Aphis</taxon>
    </lineage>
</organism>
<evidence type="ECO:0000313" key="1">
    <source>
        <dbReference type="EMBL" id="KAF0754956.1"/>
    </source>
</evidence>
<keyword evidence="2" id="KW-1185">Reference proteome</keyword>
<protein>
    <submittedName>
        <fullName evidence="1">SCAN domain-containing protein 3-like</fullName>
    </submittedName>
</protein>
<reference evidence="1 2" key="1">
    <citation type="submission" date="2019-08" db="EMBL/GenBank/DDBJ databases">
        <title>Whole genome of Aphis craccivora.</title>
        <authorList>
            <person name="Voronova N.V."/>
            <person name="Shulinski R.S."/>
            <person name="Bandarenka Y.V."/>
            <person name="Zhorov D.G."/>
            <person name="Warner D."/>
        </authorList>
    </citation>
    <scope>NUCLEOTIDE SEQUENCE [LARGE SCALE GENOMIC DNA]</scope>
    <source>
        <strain evidence="1">180601</strain>
        <tissue evidence="1">Whole Body</tissue>
    </source>
</reference>
<sequence>MYEIGNKEGRLSTLYSRNQFRNFLEVDDMPHTKISLREAARKFSNLGSQGYDQCTCVKKCKTRKCKCKAAERLYVHQNFTEAVHETIIIPNSLNYFIRFLYCPIYEGHCIKCPDN</sequence>
<dbReference type="AlphaFoldDB" id="A0A6G0YFU3"/>
<evidence type="ECO:0000313" key="2">
    <source>
        <dbReference type="Proteomes" id="UP000478052"/>
    </source>
</evidence>
<feature type="non-terminal residue" evidence="1">
    <location>
        <position position="115"/>
    </location>
</feature>
<name>A0A6G0YFU3_APHCR</name>
<dbReference type="Proteomes" id="UP000478052">
    <property type="component" value="Unassembled WGS sequence"/>
</dbReference>
<gene>
    <name evidence="1" type="ORF">FWK35_00035977</name>
</gene>
<proteinExistence type="predicted"/>
<comment type="caution">
    <text evidence="1">The sequence shown here is derived from an EMBL/GenBank/DDBJ whole genome shotgun (WGS) entry which is preliminary data.</text>
</comment>